<gene>
    <name evidence="2" type="ORF">FGO68_gene9679</name>
</gene>
<keyword evidence="1" id="KW-0812">Transmembrane</keyword>
<accession>A0A8J8NNI7</accession>
<reference evidence="2" key="1">
    <citation type="submission" date="2019-06" db="EMBL/GenBank/DDBJ databases">
        <authorList>
            <person name="Zheng W."/>
        </authorList>
    </citation>
    <scope>NUCLEOTIDE SEQUENCE</scope>
    <source>
        <strain evidence="2">QDHG01</strain>
    </source>
</reference>
<organism evidence="2 3">
    <name type="scientific">Halteria grandinella</name>
    <dbReference type="NCBI Taxonomy" id="5974"/>
    <lineage>
        <taxon>Eukaryota</taxon>
        <taxon>Sar</taxon>
        <taxon>Alveolata</taxon>
        <taxon>Ciliophora</taxon>
        <taxon>Intramacronucleata</taxon>
        <taxon>Spirotrichea</taxon>
        <taxon>Stichotrichia</taxon>
        <taxon>Sporadotrichida</taxon>
        <taxon>Halteriidae</taxon>
        <taxon>Halteria</taxon>
    </lineage>
</organism>
<keyword evidence="1" id="KW-1133">Transmembrane helix</keyword>
<keyword evidence="3" id="KW-1185">Reference proteome</keyword>
<sequence length="395" mass="44732">MKDTKSPGLFAGLISILKRVSVGKYQTVLYHKGSASHSLWIGGVVTMVFALFILIAAVFTFVDIFYTVRDQIRMLNDSFGCNSVSAALFYKNYTDGKDLIVGTFEFSNSNFGSCLVSFDQLIIKNDTVLDMLGIEIGQDHSLESHLFIKIANLKSSDTVQRSVQSYYVADSLGIDSLTEMTQNVVRGTAYNEVFKIINFSNDDSILPYPFNSLETLAPRLQLTSSYDNKKRFQDILADQLIFSFKFHKTTDNIFRSPTSFLTGLAKIGGLLGLFKFLSFLTQLNKTQFEKDVMKGQYKKESTSDINRSILTTSENFQSLLQTNGFEGKKREYREVFTFENFAKLLKDNEMIKRENSENKETISIMAEQYKQLQLQVAALVEDKNGKGKPLLKKDQ</sequence>
<dbReference type="Proteomes" id="UP000785679">
    <property type="component" value="Unassembled WGS sequence"/>
</dbReference>
<comment type="caution">
    <text evidence="2">The sequence shown here is derived from an EMBL/GenBank/DDBJ whole genome shotgun (WGS) entry which is preliminary data.</text>
</comment>
<protein>
    <submittedName>
        <fullName evidence="2">Uncharacterized protein</fullName>
    </submittedName>
</protein>
<keyword evidence="1" id="KW-0472">Membrane</keyword>
<proteinExistence type="predicted"/>
<dbReference type="EMBL" id="RRYP01010157">
    <property type="protein sequence ID" value="TNV78571.1"/>
    <property type="molecule type" value="Genomic_DNA"/>
</dbReference>
<evidence type="ECO:0000256" key="1">
    <source>
        <dbReference type="SAM" id="Phobius"/>
    </source>
</evidence>
<evidence type="ECO:0000313" key="2">
    <source>
        <dbReference type="EMBL" id="TNV78571.1"/>
    </source>
</evidence>
<feature type="transmembrane region" description="Helical" evidence="1">
    <location>
        <begin position="39"/>
        <end position="66"/>
    </location>
</feature>
<dbReference type="AlphaFoldDB" id="A0A8J8NNI7"/>
<evidence type="ECO:0000313" key="3">
    <source>
        <dbReference type="Proteomes" id="UP000785679"/>
    </source>
</evidence>
<name>A0A8J8NNI7_HALGN</name>